<feature type="transmembrane region" description="Helical" evidence="1">
    <location>
        <begin position="6"/>
        <end position="26"/>
    </location>
</feature>
<dbReference type="HOGENOM" id="CLU_041209_0_0_1"/>
<evidence type="ECO:0000313" key="2">
    <source>
        <dbReference type="EnsemblMetazoa" id="MESCA000718-PA"/>
    </source>
</evidence>
<dbReference type="STRING" id="36166.T1GBT0"/>
<dbReference type="AlphaFoldDB" id="T1GBT0"/>
<proteinExistence type="predicted"/>
<dbReference type="EnsemblMetazoa" id="MESCA000718-RA">
    <property type="protein sequence ID" value="MESCA000718-PA"/>
    <property type="gene ID" value="MESCA000718"/>
</dbReference>
<evidence type="ECO:0000256" key="1">
    <source>
        <dbReference type="SAM" id="Phobius"/>
    </source>
</evidence>
<sequence>MVAVGYVLFGIVGGIITLLLLVLGILRTNPERIFNVYPKKGLLYHLKYYLVLQLVKYFRERICQKYIRRNSIDYIGGIYTMDAPQELSQNPKSYDKVSFIGSTQNGHRLVVSVERRKKGIHYTTLYLYTPNRGVFKLPNLPDTLCVPETEVELETNEYNANGIKLEVLDPMRKWKIEYNGQLMNNGKLYNVAIKAEFNSKNSSYFNHNKDLSSFVLADSLAREPWNDDFFHILKNIMTMQAFRDHSFGTDGFLETMHRYAYFVIFLNNGSYVVFGNLSRPSFFLSSLKVGYIVTKDGRYLPLKDSNFELYSYGETGRPPKHSNFVISTEDNKIFTSIVCESYEKRYLGANWEGKIYNQFISCGVGSQSGHGVAEYFYRNTTGRPENFQLKDPNWFRSVQNFERSISECHHTEDEEDDDDFGF</sequence>
<reference evidence="3" key="1">
    <citation type="submission" date="2013-02" db="EMBL/GenBank/DDBJ databases">
        <authorList>
            <person name="Hughes D."/>
        </authorList>
    </citation>
    <scope>NUCLEOTIDE SEQUENCE</scope>
    <source>
        <strain>Durham</strain>
        <strain evidence="3">NC isolate 2 -- Noor lab</strain>
    </source>
</reference>
<accession>T1GBT0</accession>
<keyword evidence="3" id="KW-1185">Reference proteome</keyword>
<keyword evidence="1" id="KW-1133">Transmembrane helix</keyword>
<protein>
    <submittedName>
        <fullName evidence="2">Uncharacterized protein</fullName>
    </submittedName>
</protein>
<organism evidence="2 3">
    <name type="scientific">Megaselia scalaris</name>
    <name type="common">Humpbacked fly</name>
    <name type="synonym">Phora scalaris</name>
    <dbReference type="NCBI Taxonomy" id="36166"/>
    <lineage>
        <taxon>Eukaryota</taxon>
        <taxon>Metazoa</taxon>
        <taxon>Ecdysozoa</taxon>
        <taxon>Arthropoda</taxon>
        <taxon>Hexapoda</taxon>
        <taxon>Insecta</taxon>
        <taxon>Pterygota</taxon>
        <taxon>Neoptera</taxon>
        <taxon>Endopterygota</taxon>
        <taxon>Diptera</taxon>
        <taxon>Brachycera</taxon>
        <taxon>Muscomorpha</taxon>
        <taxon>Platypezoidea</taxon>
        <taxon>Phoridae</taxon>
        <taxon>Megaseliini</taxon>
        <taxon>Megaselia</taxon>
    </lineage>
</organism>
<dbReference type="PANTHER" id="PTHR34717:SF1">
    <property type="entry name" value="EG:BACR7A4.20 PROTEIN"/>
    <property type="match status" value="1"/>
</dbReference>
<dbReference type="EMBL" id="CAQQ02120088">
    <property type="status" value="NOT_ANNOTATED_CDS"/>
    <property type="molecule type" value="Genomic_DNA"/>
</dbReference>
<keyword evidence="1" id="KW-0812">Transmembrane</keyword>
<evidence type="ECO:0000313" key="3">
    <source>
        <dbReference type="Proteomes" id="UP000015102"/>
    </source>
</evidence>
<dbReference type="Proteomes" id="UP000015102">
    <property type="component" value="Unassembled WGS sequence"/>
</dbReference>
<name>T1GBT0_MEGSC</name>
<dbReference type="OMA" id="HSFGTER"/>
<reference evidence="2" key="2">
    <citation type="submission" date="2015-06" db="UniProtKB">
        <authorList>
            <consortium name="EnsemblMetazoa"/>
        </authorList>
    </citation>
    <scope>IDENTIFICATION</scope>
</reference>
<dbReference type="PANTHER" id="PTHR34717">
    <property type="entry name" value="EG:BACR7A4.20 PROTEIN"/>
    <property type="match status" value="1"/>
</dbReference>
<keyword evidence="1" id="KW-0472">Membrane</keyword>